<dbReference type="EMBL" id="CENE01000012">
    <property type="protein sequence ID" value="CEQ41243.1"/>
    <property type="molecule type" value="Genomic_DNA"/>
</dbReference>
<feature type="region of interest" description="Disordered" evidence="1">
    <location>
        <begin position="1"/>
        <end position="118"/>
    </location>
</feature>
<gene>
    <name evidence="3" type="primary">SPOSA6832_02940</name>
</gene>
<evidence type="ECO:0000313" key="4">
    <source>
        <dbReference type="Proteomes" id="UP000243876"/>
    </source>
</evidence>
<keyword evidence="2" id="KW-1133">Transmembrane helix</keyword>
<dbReference type="Proteomes" id="UP000243876">
    <property type="component" value="Unassembled WGS sequence"/>
</dbReference>
<dbReference type="AlphaFoldDB" id="A0A0D6ENE0"/>
<evidence type="ECO:0000256" key="1">
    <source>
        <dbReference type="SAM" id="MobiDB-lite"/>
    </source>
</evidence>
<feature type="compositionally biased region" description="Low complexity" evidence="1">
    <location>
        <begin position="13"/>
        <end position="61"/>
    </location>
</feature>
<evidence type="ECO:0000313" key="3">
    <source>
        <dbReference type="EMBL" id="CEQ41243.1"/>
    </source>
</evidence>
<evidence type="ECO:0000256" key="2">
    <source>
        <dbReference type="SAM" id="Phobius"/>
    </source>
</evidence>
<keyword evidence="4" id="KW-1185">Reference proteome</keyword>
<dbReference type="OrthoDB" id="2522565at2759"/>
<feature type="transmembrane region" description="Helical" evidence="2">
    <location>
        <begin position="190"/>
        <end position="207"/>
    </location>
</feature>
<sequence>MASQHHRQLTGGSRSPYPAAAPSSPSSTSTSSLAWRSSSSLNDAAPLSTITTTLSTAFTSPMSSPIAPEDVEEGKVGQIAPFAVPQGSNGYSDSSDSSTPDSLDENARQRMSSGDGAAEDEWDEFVTRLKQAGRLWRRTWDKEGWSGILAKLRRTRLSALSLSSLSSGRLSSSPSSLRALLISIPRRRRVLFLGTLTLILLFLWLSPSSPASHFNRRHGPASRAYDILTSSSNPFAPPPASQRSSQQKSIAQSLSLPHVKSVNKAKILESVSNPYGFINLIDPYAGGVFNPSVLVLPDAAGLGWRHLLVARGPEKYEVINGEDTRWEKILGCFLLPLKRAHLDLPYMARESELETLNLPAKRKVDYLRCHDPVYDQIRHKG</sequence>
<name>A0A0D6ENE0_SPOSA</name>
<reference evidence="4" key="1">
    <citation type="submission" date="2015-02" db="EMBL/GenBank/DDBJ databases">
        <authorList>
            <person name="Gon?alves P."/>
        </authorList>
    </citation>
    <scope>NUCLEOTIDE SEQUENCE [LARGE SCALE GENOMIC DNA]</scope>
</reference>
<keyword evidence="2" id="KW-0472">Membrane</keyword>
<keyword evidence="2" id="KW-0812">Transmembrane</keyword>
<accession>A0A0D6ENE0</accession>
<feature type="compositionally biased region" description="Low complexity" evidence="1">
    <location>
        <begin position="92"/>
        <end position="101"/>
    </location>
</feature>
<organism evidence="3 4">
    <name type="scientific">Sporidiobolus salmonicolor</name>
    <name type="common">Yeast-like fungus</name>
    <name type="synonym">Sporobolomyces salmonicolor</name>
    <dbReference type="NCBI Taxonomy" id="5005"/>
    <lineage>
        <taxon>Eukaryota</taxon>
        <taxon>Fungi</taxon>
        <taxon>Dikarya</taxon>
        <taxon>Basidiomycota</taxon>
        <taxon>Pucciniomycotina</taxon>
        <taxon>Microbotryomycetes</taxon>
        <taxon>Sporidiobolales</taxon>
        <taxon>Sporidiobolaceae</taxon>
        <taxon>Sporobolomyces</taxon>
    </lineage>
</organism>
<proteinExistence type="predicted"/>
<protein>
    <submittedName>
        <fullName evidence="3">SPOSA6832_02940-mRNA-1:cds</fullName>
    </submittedName>
</protein>